<dbReference type="Pfam" id="PF06224">
    <property type="entry name" value="AlkZ-like"/>
    <property type="match status" value="1"/>
</dbReference>
<name>A0A1H8YDW3_9PSEU</name>
<dbReference type="AlphaFoldDB" id="A0A1H8YDW3"/>
<proteinExistence type="predicted"/>
<dbReference type="PANTHER" id="PTHR38479:SF2">
    <property type="entry name" value="WINGED HELIX DNA-BINDING DOMAIN-CONTAINING PROTEIN"/>
    <property type="match status" value="1"/>
</dbReference>
<dbReference type="RefSeq" id="WP_091622207.1">
    <property type="nucleotide sequence ID" value="NZ_FOEF01000014.1"/>
</dbReference>
<protein>
    <submittedName>
        <fullName evidence="1">Winged helix DNA-binding domain-containing protein</fullName>
    </submittedName>
</protein>
<dbReference type="STRING" id="394193.SAMN04489732_11498"/>
<dbReference type="InterPro" id="IPR009351">
    <property type="entry name" value="AlkZ-like"/>
</dbReference>
<sequence>MNLSRRALSRATLDRQLLLRRVKLPAFDAVEHLAGLQAQAPFPPYYALHARLHGFRPEDLSKLLLDRQVVRLVLMRGTVHLVSAADALAWRPLVQVIMDRDLDTNVQFAAKIAGLDRGAVTDVARKLLAARPHSGAELGAALASQWPDRPAGALTHLARGLLPLVQIPPQGVWGSSGQPTYQLAHDWIGGPAPVAPSLTELVRRYLKAFGPASVADAQAWAGVTRLGEVFAEMDLRAYRDPDGRVLYDLPEAVVPEEDGPMPLRLLGPFDQTLLAYADRRRVISDEHRKRVITQNGLVKGTLLAGGQVRGSWETAKAGGKTTLTVTPFERLAKRDVTAAESAGRKLLAWSSPGTESEVRVLTAS</sequence>
<reference evidence="1 2" key="1">
    <citation type="submission" date="2016-10" db="EMBL/GenBank/DDBJ databases">
        <authorList>
            <person name="de Groot N.N."/>
        </authorList>
    </citation>
    <scope>NUCLEOTIDE SEQUENCE [LARGE SCALE GENOMIC DNA]</scope>
    <source>
        <strain evidence="1 2">DSM 44993</strain>
    </source>
</reference>
<organism evidence="1 2">
    <name type="scientific">Amycolatopsis saalfeldensis</name>
    <dbReference type="NCBI Taxonomy" id="394193"/>
    <lineage>
        <taxon>Bacteria</taxon>
        <taxon>Bacillati</taxon>
        <taxon>Actinomycetota</taxon>
        <taxon>Actinomycetes</taxon>
        <taxon>Pseudonocardiales</taxon>
        <taxon>Pseudonocardiaceae</taxon>
        <taxon>Amycolatopsis</taxon>
    </lineage>
</organism>
<dbReference type="GO" id="GO:0003677">
    <property type="term" value="F:DNA binding"/>
    <property type="evidence" value="ECO:0007669"/>
    <property type="project" value="UniProtKB-KW"/>
</dbReference>
<dbReference type="PANTHER" id="PTHR38479">
    <property type="entry name" value="LMO0824 PROTEIN"/>
    <property type="match status" value="1"/>
</dbReference>
<gene>
    <name evidence="1" type="ORF">SAMN04489732_11498</name>
</gene>
<accession>A0A1H8YDW3</accession>
<dbReference type="Proteomes" id="UP000198582">
    <property type="component" value="Unassembled WGS sequence"/>
</dbReference>
<evidence type="ECO:0000313" key="2">
    <source>
        <dbReference type="Proteomes" id="UP000198582"/>
    </source>
</evidence>
<dbReference type="EMBL" id="FOEF01000014">
    <property type="protein sequence ID" value="SEP50329.1"/>
    <property type="molecule type" value="Genomic_DNA"/>
</dbReference>
<evidence type="ECO:0000313" key="1">
    <source>
        <dbReference type="EMBL" id="SEP50329.1"/>
    </source>
</evidence>
<keyword evidence="2" id="KW-1185">Reference proteome</keyword>
<dbReference type="OrthoDB" id="9148135at2"/>
<keyword evidence="1" id="KW-0238">DNA-binding</keyword>